<organism evidence="2 3">
    <name type="scientific">Ridgeia piscesae</name>
    <name type="common">Tubeworm</name>
    <dbReference type="NCBI Taxonomy" id="27915"/>
    <lineage>
        <taxon>Eukaryota</taxon>
        <taxon>Metazoa</taxon>
        <taxon>Spiralia</taxon>
        <taxon>Lophotrochozoa</taxon>
        <taxon>Annelida</taxon>
        <taxon>Polychaeta</taxon>
        <taxon>Sedentaria</taxon>
        <taxon>Canalipalpata</taxon>
        <taxon>Sabellida</taxon>
        <taxon>Siboglinidae</taxon>
        <taxon>Ridgeia</taxon>
    </lineage>
</organism>
<evidence type="ECO:0000313" key="2">
    <source>
        <dbReference type="EMBL" id="KAK2176768.1"/>
    </source>
</evidence>
<evidence type="ECO:0000256" key="1">
    <source>
        <dbReference type="SAM" id="MobiDB-lite"/>
    </source>
</evidence>
<accession>A0AAD9NQ99</accession>
<sequence>MTSYLNGRGVKEIMTTKRKERTKVIQSFRSKSTPQDLDVLDRGDHLKVTSCTRETAAWWLGTLRAVYPQDHYSGKGDNIKMHPEVGVTLKLNKSDGTLTIKGRKHMQWFRENFESVVEAGSKEFSADAEFTKTIDSYLKLNDGYTLSDLTAHLPPGGAYKHGPTYIYRLWRTLLDQWIGVAGADVYVVTPLLDARRLADILLMLVKHKLTRSRVHVYTLHRCDAEHKFSRVYKEARDLLQELKAPNKNRLLSDERVKFAAQRLQVKFGRFHCKMIALRVDASAEMLTTSASFHRWHFELESGDTVLHVRMSADELVSNYVAPLGLEHQPSRGLDDDDDDSPSVTPSMSPSISSSRPSISSSRSMPPVRHLFAR</sequence>
<comment type="caution">
    <text evidence="2">The sequence shown here is derived from an EMBL/GenBank/DDBJ whole genome shotgun (WGS) entry which is preliminary data.</text>
</comment>
<keyword evidence="3" id="KW-1185">Reference proteome</keyword>
<feature type="region of interest" description="Disordered" evidence="1">
    <location>
        <begin position="326"/>
        <end position="373"/>
    </location>
</feature>
<proteinExistence type="predicted"/>
<evidence type="ECO:0000313" key="3">
    <source>
        <dbReference type="Proteomes" id="UP001209878"/>
    </source>
</evidence>
<name>A0AAD9NQ99_RIDPI</name>
<protein>
    <submittedName>
        <fullName evidence="2">Uncharacterized protein</fullName>
    </submittedName>
</protein>
<feature type="compositionally biased region" description="Low complexity" evidence="1">
    <location>
        <begin position="341"/>
        <end position="367"/>
    </location>
</feature>
<dbReference type="Proteomes" id="UP001209878">
    <property type="component" value="Unassembled WGS sequence"/>
</dbReference>
<dbReference type="EMBL" id="JAODUO010000641">
    <property type="protein sequence ID" value="KAK2176768.1"/>
    <property type="molecule type" value="Genomic_DNA"/>
</dbReference>
<gene>
    <name evidence="2" type="ORF">NP493_642g00017</name>
</gene>
<reference evidence="2" key="1">
    <citation type="journal article" date="2023" name="Mol. Biol. Evol.">
        <title>Third-Generation Sequencing Reveals the Adaptive Role of the Epigenome in Three Deep-Sea Polychaetes.</title>
        <authorList>
            <person name="Perez M."/>
            <person name="Aroh O."/>
            <person name="Sun Y."/>
            <person name="Lan Y."/>
            <person name="Juniper S.K."/>
            <person name="Young C.R."/>
            <person name="Angers B."/>
            <person name="Qian P.Y."/>
        </authorList>
    </citation>
    <scope>NUCLEOTIDE SEQUENCE</scope>
    <source>
        <strain evidence="2">R07B-5</strain>
    </source>
</reference>
<dbReference type="AlphaFoldDB" id="A0AAD9NQ99"/>